<evidence type="ECO:0000256" key="10">
    <source>
        <dbReference type="PROSITE-ProRule" id="PRU00282"/>
    </source>
</evidence>
<dbReference type="GO" id="GO:0005743">
    <property type="term" value="C:mitochondrial inner membrane"/>
    <property type="evidence" value="ECO:0007669"/>
    <property type="project" value="UniProtKB-SubCell"/>
</dbReference>
<evidence type="ECO:0000313" key="12">
    <source>
        <dbReference type="EMBL" id="KAG0448150.1"/>
    </source>
</evidence>
<evidence type="ECO:0000256" key="11">
    <source>
        <dbReference type="RuleBase" id="RU000488"/>
    </source>
</evidence>
<feature type="repeat" description="Solcar" evidence="10">
    <location>
        <begin position="106"/>
        <end position="198"/>
    </location>
</feature>
<feature type="repeat" description="Solcar" evidence="10">
    <location>
        <begin position="207"/>
        <end position="297"/>
    </location>
</feature>
<keyword evidence="5" id="KW-0677">Repeat</keyword>
<proteinExistence type="inferred from homology"/>
<evidence type="ECO:0000256" key="4">
    <source>
        <dbReference type="ARBA" id="ARBA00022692"/>
    </source>
</evidence>
<dbReference type="InterPro" id="IPR002067">
    <property type="entry name" value="MCP"/>
</dbReference>
<comment type="subcellular location">
    <subcellularLocation>
        <location evidence="1">Mitochondrion inner membrane</location>
        <topology evidence="1">Multi-pass membrane protein</topology>
    </subcellularLocation>
</comment>
<keyword evidence="3 11" id="KW-0813">Transport</keyword>
<dbReference type="FunFam" id="1.50.40.10:FF:000062">
    <property type="entry name" value="mitochondrial uncoupling protein 3"/>
    <property type="match status" value="1"/>
</dbReference>
<keyword evidence="6" id="KW-0999">Mitochondrion inner membrane</keyword>
<dbReference type="InterPro" id="IPR050391">
    <property type="entry name" value="Mito_Metabolite_Transporter"/>
</dbReference>
<comment type="similarity">
    <text evidence="2 11">Belongs to the mitochondrial carrier (TC 2.A.29) family.</text>
</comment>
<dbReference type="PRINTS" id="PR00926">
    <property type="entry name" value="MITOCARRIER"/>
</dbReference>
<evidence type="ECO:0000256" key="5">
    <source>
        <dbReference type="ARBA" id="ARBA00022737"/>
    </source>
</evidence>
<evidence type="ECO:0000256" key="1">
    <source>
        <dbReference type="ARBA" id="ARBA00004448"/>
    </source>
</evidence>
<dbReference type="PANTHER" id="PTHR45618">
    <property type="entry name" value="MITOCHONDRIAL DICARBOXYLATE CARRIER-RELATED"/>
    <property type="match status" value="1"/>
</dbReference>
<evidence type="ECO:0000256" key="2">
    <source>
        <dbReference type="ARBA" id="ARBA00006375"/>
    </source>
</evidence>
<dbReference type="Proteomes" id="UP000639772">
    <property type="component" value="Unassembled WGS sequence"/>
</dbReference>
<gene>
    <name evidence="12" type="ORF">HPP92_027982</name>
</gene>
<evidence type="ECO:0000256" key="3">
    <source>
        <dbReference type="ARBA" id="ARBA00022448"/>
    </source>
</evidence>
<name>A0A835U535_VANPL</name>
<evidence type="ECO:0000256" key="9">
    <source>
        <dbReference type="ARBA" id="ARBA00023136"/>
    </source>
</evidence>
<evidence type="ECO:0000256" key="8">
    <source>
        <dbReference type="ARBA" id="ARBA00023128"/>
    </source>
</evidence>
<accession>A0A835U535</accession>
<dbReference type="InterPro" id="IPR018108">
    <property type="entry name" value="MCP_transmembrane"/>
</dbReference>
<keyword evidence="4 10" id="KW-0812">Transmembrane</keyword>
<keyword evidence="9 10" id="KW-0472">Membrane</keyword>
<evidence type="ECO:0000256" key="7">
    <source>
        <dbReference type="ARBA" id="ARBA00022989"/>
    </source>
</evidence>
<sequence length="303" mass="33719">MVGTNSGGEKWKWISRISLTSLSAAVAETATFPVDIIKTRLQLHGGDYLRHQTLGAGLVFRIATDIWRTTGVLGFYDGLAPAILRHLFYTPIRIVCYENLRSLPGDSVTWRAFSGGVSGALAQILASPADLIKVRMQADGCLVNQGLPARYAGLIDAFNKIIRREGISGLWRGVIPNAQRAFLVNMGELSCYDQAKRFIIDHDVCKDNILAHTMSSVASGLCATTLSCPADVVKTRMMNQVSCEDYNRRYRNSFDCLVKTVKFEGISALWKGFFPTWSRLGPWQFVFWVSYEKFRQASGLPSF</sequence>
<evidence type="ECO:0000313" key="13">
    <source>
        <dbReference type="Proteomes" id="UP000639772"/>
    </source>
</evidence>
<protein>
    <recommendedName>
        <fullName evidence="14">Uncoupling protein 3</fullName>
    </recommendedName>
</protein>
<dbReference type="GO" id="GO:0022857">
    <property type="term" value="F:transmembrane transporter activity"/>
    <property type="evidence" value="ECO:0007669"/>
    <property type="project" value="UniProtKB-ARBA"/>
</dbReference>
<evidence type="ECO:0000256" key="6">
    <source>
        <dbReference type="ARBA" id="ARBA00022792"/>
    </source>
</evidence>
<comment type="caution">
    <text evidence="12">The sequence shown here is derived from an EMBL/GenBank/DDBJ whole genome shotgun (WGS) entry which is preliminary data.</text>
</comment>
<dbReference type="OrthoDB" id="756301at2759"/>
<dbReference type="Gene3D" id="1.50.40.10">
    <property type="entry name" value="Mitochondrial carrier domain"/>
    <property type="match status" value="1"/>
</dbReference>
<evidence type="ECO:0008006" key="14">
    <source>
        <dbReference type="Google" id="ProtNLM"/>
    </source>
</evidence>
<feature type="repeat" description="Solcar" evidence="10">
    <location>
        <begin position="15"/>
        <end position="103"/>
    </location>
</feature>
<reference evidence="12 13" key="1">
    <citation type="journal article" date="2020" name="Nat. Food">
        <title>A phased Vanilla planifolia genome enables genetic improvement of flavour and production.</title>
        <authorList>
            <person name="Hasing T."/>
            <person name="Tang H."/>
            <person name="Brym M."/>
            <person name="Khazi F."/>
            <person name="Huang T."/>
            <person name="Chambers A.H."/>
        </authorList>
    </citation>
    <scope>NUCLEOTIDE SEQUENCE [LARGE SCALE GENOMIC DNA]</scope>
    <source>
        <tissue evidence="12">Leaf</tissue>
    </source>
</reference>
<dbReference type="InterPro" id="IPR023395">
    <property type="entry name" value="MCP_dom_sf"/>
</dbReference>
<keyword evidence="7" id="KW-1133">Transmembrane helix</keyword>
<dbReference type="AlphaFoldDB" id="A0A835U535"/>
<dbReference type="EMBL" id="JADCNM010000344">
    <property type="protein sequence ID" value="KAG0448150.1"/>
    <property type="molecule type" value="Genomic_DNA"/>
</dbReference>
<dbReference type="SUPFAM" id="SSF103506">
    <property type="entry name" value="Mitochondrial carrier"/>
    <property type="match status" value="1"/>
</dbReference>
<dbReference type="PROSITE" id="PS50920">
    <property type="entry name" value="SOLCAR"/>
    <property type="match status" value="3"/>
</dbReference>
<keyword evidence="8" id="KW-0496">Mitochondrion</keyword>
<organism evidence="12 13">
    <name type="scientific">Vanilla planifolia</name>
    <name type="common">Vanilla</name>
    <dbReference type="NCBI Taxonomy" id="51239"/>
    <lineage>
        <taxon>Eukaryota</taxon>
        <taxon>Viridiplantae</taxon>
        <taxon>Streptophyta</taxon>
        <taxon>Embryophyta</taxon>
        <taxon>Tracheophyta</taxon>
        <taxon>Spermatophyta</taxon>
        <taxon>Magnoliopsida</taxon>
        <taxon>Liliopsida</taxon>
        <taxon>Asparagales</taxon>
        <taxon>Orchidaceae</taxon>
        <taxon>Vanilloideae</taxon>
        <taxon>Vanilleae</taxon>
        <taxon>Vanilla</taxon>
    </lineage>
</organism>
<dbReference type="Pfam" id="PF00153">
    <property type="entry name" value="Mito_carr"/>
    <property type="match status" value="3"/>
</dbReference>